<dbReference type="InterPro" id="IPR014718">
    <property type="entry name" value="GH-type_carb-bd"/>
</dbReference>
<reference evidence="1" key="1">
    <citation type="submission" date="2020-05" db="EMBL/GenBank/DDBJ databases">
        <authorList>
            <person name="Chiriac C."/>
            <person name="Salcher M."/>
            <person name="Ghai R."/>
            <person name="Kavagutti S V."/>
        </authorList>
    </citation>
    <scope>NUCLEOTIDE SEQUENCE</scope>
</reference>
<organism evidence="1">
    <name type="scientific">freshwater metagenome</name>
    <dbReference type="NCBI Taxonomy" id="449393"/>
    <lineage>
        <taxon>unclassified sequences</taxon>
        <taxon>metagenomes</taxon>
        <taxon>ecological metagenomes</taxon>
    </lineage>
</organism>
<sequence length="255" mass="28520">MLNIDGDEISIGIDLDQGARLASVQWRDMQFAVPFAGDPRGWGWYAMAPWAGRIKNGVVKDKSGKEIQLPTTYDPPHAIHGYGFHSSWEDLGYGKQYLEFPHPYNGAAITQQIEILDNAIRWSLDYDAGDCELPFSIGFHPWFARDIGRGDSAEITFSASKMFKKGSDYLPTGDLIEPTGQPWDDTFKDVIGLPEIIWPGAARVSIESDSPYWTVYTEHEDGICVEPVTAPPDCQNLGIVGDSYIEMLITFEEDY</sequence>
<dbReference type="SUPFAM" id="SSF74650">
    <property type="entry name" value="Galactose mutarotase-like"/>
    <property type="match status" value="1"/>
</dbReference>
<evidence type="ECO:0000313" key="1">
    <source>
        <dbReference type="EMBL" id="CAB4342247.1"/>
    </source>
</evidence>
<gene>
    <name evidence="1" type="ORF">UFOPK4171_00858</name>
</gene>
<dbReference type="InterPro" id="IPR011013">
    <property type="entry name" value="Gal_mutarotase_sf_dom"/>
</dbReference>
<dbReference type="Pfam" id="PF01263">
    <property type="entry name" value="Aldose_epim"/>
    <property type="match status" value="1"/>
</dbReference>
<dbReference type="EMBL" id="CAESAM010000093">
    <property type="protein sequence ID" value="CAB4342247.1"/>
    <property type="molecule type" value="Genomic_DNA"/>
</dbReference>
<protein>
    <submittedName>
        <fullName evidence="1">Unannotated protein</fullName>
    </submittedName>
</protein>
<proteinExistence type="predicted"/>
<dbReference type="InterPro" id="IPR008183">
    <property type="entry name" value="Aldose_1/G6P_1-epimerase"/>
</dbReference>
<dbReference type="GO" id="GO:0016853">
    <property type="term" value="F:isomerase activity"/>
    <property type="evidence" value="ECO:0007669"/>
    <property type="project" value="InterPro"/>
</dbReference>
<dbReference type="AlphaFoldDB" id="A0A6J5ZN22"/>
<name>A0A6J5ZN22_9ZZZZ</name>
<accession>A0A6J5ZN22</accession>
<dbReference type="Gene3D" id="2.70.98.10">
    <property type="match status" value="1"/>
</dbReference>
<dbReference type="GO" id="GO:0030246">
    <property type="term" value="F:carbohydrate binding"/>
    <property type="evidence" value="ECO:0007669"/>
    <property type="project" value="InterPro"/>
</dbReference>
<dbReference type="GO" id="GO:0005975">
    <property type="term" value="P:carbohydrate metabolic process"/>
    <property type="evidence" value="ECO:0007669"/>
    <property type="project" value="InterPro"/>
</dbReference>